<dbReference type="Proteomes" id="UP001148838">
    <property type="component" value="Unassembled WGS sequence"/>
</dbReference>
<proteinExistence type="predicted"/>
<accession>A0ABQ8TPF1</accession>
<sequence>MGESRNAYRVLVGRPEGKRSLGRPRRRWEDNIEMDLREVRYDDRDWIDLAQDRDLWLAYVRAHRKLPSICSYWVEGKPRKNLNQVTCPDRDSNPGHLVSQPDALTVTPQFLRAGGSWLESCNYYAHHLQSVKKVVQSFDPDDAAATQIRQELLNDRKIEKEVMDIKPNFGYLPDAIIQLEKSRVELVEQINIMRIIVNKLSAVEGEIGKRVGEKMNRVLIKNDGYGILSRISDVLTRTCPNDVIQHYSPIVSADVERSFSMLKISFLATEQSCILKI</sequence>
<keyword evidence="2" id="KW-1185">Reference proteome</keyword>
<name>A0ABQ8TPF1_PERAM</name>
<protein>
    <submittedName>
        <fullName evidence="1">Uncharacterized protein</fullName>
    </submittedName>
</protein>
<comment type="caution">
    <text evidence="1">The sequence shown here is derived from an EMBL/GenBank/DDBJ whole genome shotgun (WGS) entry which is preliminary data.</text>
</comment>
<organism evidence="1 2">
    <name type="scientific">Periplaneta americana</name>
    <name type="common">American cockroach</name>
    <name type="synonym">Blatta americana</name>
    <dbReference type="NCBI Taxonomy" id="6978"/>
    <lineage>
        <taxon>Eukaryota</taxon>
        <taxon>Metazoa</taxon>
        <taxon>Ecdysozoa</taxon>
        <taxon>Arthropoda</taxon>
        <taxon>Hexapoda</taxon>
        <taxon>Insecta</taxon>
        <taxon>Pterygota</taxon>
        <taxon>Neoptera</taxon>
        <taxon>Polyneoptera</taxon>
        <taxon>Dictyoptera</taxon>
        <taxon>Blattodea</taxon>
        <taxon>Blattoidea</taxon>
        <taxon>Blattidae</taxon>
        <taxon>Blattinae</taxon>
        <taxon>Periplaneta</taxon>
    </lineage>
</organism>
<evidence type="ECO:0000313" key="2">
    <source>
        <dbReference type="Proteomes" id="UP001148838"/>
    </source>
</evidence>
<dbReference type="EMBL" id="JAJSOF020000005">
    <property type="protein sequence ID" value="KAJ4448011.1"/>
    <property type="molecule type" value="Genomic_DNA"/>
</dbReference>
<evidence type="ECO:0000313" key="1">
    <source>
        <dbReference type="EMBL" id="KAJ4448011.1"/>
    </source>
</evidence>
<gene>
    <name evidence="1" type="ORF">ANN_10021</name>
</gene>
<reference evidence="1 2" key="1">
    <citation type="journal article" date="2022" name="Allergy">
        <title>Genome assembly and annotation of Periplaneta americana reveal a comprehensive cockroach allergen profile.</title>
        <authorList>
            <person name="Wang L."/>
            <person name="Xiong Q."/>
            <person name="Saelim N."/>
            <person name="Wang L."/>
            <person name="Nong W."/>
            <person name="Wan A.T."/>
            <person name="Shi M."/>
            <person name="Liu X."/>
            <person name="Cao Q."/>
            <person name="Hui J.H.L."/>
            <person name="Sookrung N."/>
            <person name="Leung T.F."/>
            <person name="Tungtrongchitr A."/>
            <person name="Tsui S.K.W."/>
        </authorList>
    </citation>
    <scope>NUCLEOTIDE SEQUENCE [LARGE SCALE GENOMIC DNA]</scope>
    <source>
        <strain evidence="1">PWHHKU_190912</strain>
    </source>
</reference>